<dbReference type="Pfam" id="PF22780">
    <property type="entry name" value="HI0933_like_1st"/>
    <property type="match status" value="1"/>
</dbReference>
<evidence type="ECO:0000256" key="3">
    <source>
        <dbReference type="ARBA" id="ARBA00022827"/>
    </source>
</evidence>
<dbReference type="PANTHER" id="PTHR42887:SF2">
    <property type="entry name" value="OS12G0638800 PROTEIN"/>
    <property type="match status" value="1"/>
</dbReference>
<dbReference type="SUPFAM" id="SSF51905">
    <property type="entry name" value="FAD/NAD(P)-binding domain"/>
    <property type="match status" value="1"/>
</dbReference>
<feature type="domain" description="RsdA/BaiN/AoA(So)-like Rossmann fold-like" evidence="4">
    <location>
        <begin position="5"/>
        <end position="409"/>
    </location>
</feature>
<dbReference type="RefSeq" id="WP_132217791.1">
    <property type="nucleotide sequence ID" value="NZ_OX156936.1"/>
</dbReference>
<dbReference type="InterPro" id="IPR057661">
    <property type="entry name" value="RsdA/BaiN/AoA(So)_Rossmann"/>
</dbReference>
<dbReference type="AlphaFoldDB" id="A0A4R1RH37"/>
<reference evidence="6 7" key="1">
    <citation type="submission" date="2019-03" db="EMBL/GenBank/DDBJ databases">
        <title>Genomic Encyclopedia of Type Strains, Phase IV (KMG-IV): sequencing the most valuable type-strain genomes for metagenomic binning, comparative biology and taxonomic classification.</title>
        <authorList>
            <person name="Goeker M."/>
        </authorList>
    </citation>
    <scope>NUCLEOTIDE SEQUENCE [LARGE SCALE GENOMIC DNA]</scope>
    <source>
        <strain evidence="6 7">DSM 18792</strain>
    </source>
</reference>
<dbReference type="InterPro" id="IPR055178">
    <property type="entry name" value="RsdA/BaiN/AoA(So)-like_dom"/>
</dbReference>
<dbReference type="InterPro" id="IPR023166">
    <property type="entry name" value="BaiN-like_dom_sf"/>
</dbReference>
<proteinExistence type="predicted"/>
<evidence type="ECO:0008006" key="8">
    <source>
        <dbReference type="Google" id="ProtNLM"/>
    </source>
</evidence>
<evidence type="ECO:0000313" key="6">
    <source>
        <dbReference type="EMBL" id="TCL65365.1"/>
    </source>
</evidence>
<dbReference type="Gene3D" id="2.40.30.10">
    <property type="entry name" value="Translation factors"/>
    <property type="match status" value="1"/>
</dbReference>
<dbReference type="Proteomes" id="UP000295455">
    <property type="component" value="Unassembled WGS sequence"/>
</dbReference>
<name>A0A4R1RH37_9FLAO</name>
<comment type="cofactor">
    <cofactor evidence="1">
        <name>FAD</name>
        <dbReference type="ChEBI" id="CHEBI:57692"/>
    </cofactor>
</comment>
<dbReference type="NCBIfam" id="TIGR00275">
    <property type="entry name" value="aminoacetone oxidase family FAD-binding enzyme"/>
    <property type="match status" value="1"/>
</dbReference>
<dbReference type="Gene3D" id="1.10.8.260">
    <property type="entry name" value="HI0933 insert domain-like"/>
    <property type="match status" value="1"/>
</dbReference>
<accession>A0A4R1RH37</accession>
<evidence type="ECO:0000259" key="4">
    <source>
        <dbReference type="Pfam" id="PF03486"/>
    </source>
</evidence>
<evidence type="ECO:0000256" key="2">
    <source>
        <dbReference type="ARBA" id="ARBA00022630"/>
    </source>
</evidence>
<dbReference type="Pfam" id="PF03486">
    <property type="entry name" value="HI0933_like"/>
    <property type="match status" value="1"/>
</dbReference>
<comment type="caution">
    <text evidence="6">The sequence shown here is derived from an EMBL/GenBank/DDBJ whole genome shotgun (WGS) entry which is preliminary data.</text>
</comment>
<evidence type="ECO:0000256" key="1">
    <source>
        <dbReference type="ARBA" id="ARBA00001974"/>
    </source>
</evidence>
<keyword evidence="7" id="KW-1185">Reference proteome</keyword>
<keyword evidence="2" id="KW-0285">Flavoprotein</keyword>
<dbReference type="SUPFAM" id="SSF160996">
    <property type="entry name" value="HI0933 insert domain-like"/>
    <property type="match status" value="1"/>
</dbReference>
<sequence>MIQKDVIIVGGGAAGFFAAINIAEQNPKLKVTILERGSEGLQKVKVSGGGRCNVTHAEFIPQELIKNYPRGEKELLGPFHQFMTGDTIEWFEKRGVELKIEDDGRMFPVSNSSQTIIDCFLNEAKKHHVQILYNQSVTAISPRSSHTELVEVQSRGFEISTKDSFFTCEKLLVATGSNPKIWNLLEALGHTISQPVPSLFTFDINDERIKDIPGVVAQNVEVKVLGTNLWSEGPLLITHVGMSAPVILKLSAFGAVELANRDYKFEIEINFIKQAFRDCLEILKELKHDLAKKTVFKSTQFDLPKRLWQKLVLASNMNEETRWADLNKSQLEALASQLTQAIFKVDGKSTFKEEFVTAGGVDLKEINFKTFESKLCKNLYFAGEVINVDAITGGFNFQNAWTGAYIVAKSISQ</sequence>
<feature type="domain" description="RsdA/BaiN/AoA(So)-like insert" evidence="5">
    <location>
        <begin position="196"/>
        <end position="356"/>
    </location>
</feature>
<evidence type="ECO:0000259" key="5">
    <source>
        <dbReference type="Pfam" id="PF22780"/>
    </source>
</evidence>
<dbReference type="OrthoDB" id="9773233at2"/>
<dbReference type="Gene3D" id="3.50.50.60">
    <property type="entry name" value="FAD/NAD(P)-binding domain"/>
    <property type="match status" value="1"/>
</dbReference>
<dbReference type="InterPro" id="IPR036188">
    <property type="entry name" value="FAD/NAD-bd_sf"/>
</dbReference>
<keyword evidence="3" id="KW-0274">FAD</keyword>
<protein>
    <recommendedName>
        <fullName evidence="8">Flavoprotein</fullName>
    </recommendedName>
</protein>
<organism evidence="6 7">
    <name type="scientific">Mariniflexile fucanivorans</name>
    <dbReference type="NCBI Taxonomy" id="264023"/>
    <lineage>
        <taxon>Bacteria</taxon>
        <taxon>Pseudomonadati</taxon>
        <taxon>Bacteroidota</taxon>
        <taxon>Flavobacteriia</taxon>
        <taxon>Flavobacteriales</taxon>
        <taxon>Flavobacteriaceae</taxon>
        <taxon>Mariniflexile</taxon>
    </lineage>
</organism>
<dbReference type="InterPro" id="IPR004792">
    <property type="entry name" value="BaiN-like"/>
</dbReference>
<evidence type="ECO:0000313" key="7">
    <source>
        <dbReference type="Proteomes" id="UP000295455"/>
    </source>
</evidence>
<gene>
    <name evidence="6" type="ORF">EV196_10519</name>
</gene>
<dbReference type="EMBL" id="SLUP01000005">
    <property type="protein sequence ID" value="TCL65365.1"/>
    <property type="molecule type" value="Genomic_DNA"/>
</dbReference>
<dbReference type="PANTHER" id="PTHR42887">
    <property type="entry name" value="OS12G0638800 PROTEIN"/>
    <property type="match status" value="1"/>
</dbReference>
<dbReference type="PRINTS" id="PR00368">
    <property type="entry name" value="FADPNR"/>
</dbReference>